<dbReference type="AlphaFoldDB" id="A0A814S6Y3"/>
<dbReference type="Proteomes" id="UP000677228">
    <property type="component" value="Unassembled WGS sequence"/>
</dbReference>
<accession>A0A814S6Y3</accession>
<protein>
    <submittedName>
        <fullName evidence="1">Uncharacterized protein</fullName>
    </submittedName>
</protein>
<evidence type="ECO:0000313" key="4">
    <source>
        <dbReference type="EMBL" id="CAF4206811.1"/>
    </source>
</evidence>
<proteinExistence type="predicted"/>
<evidence type="ECO:0000313" key="3">
    <source>
        <dbReference type="EMBL" id="CAF3906660.1"/>
    </source>
</evidence>
<dbReference type="Proteomes" id="UP000663829">
    <property type="component" value="Unassembled WGS sequence"/>
</dbReference>
<evidence type="ECO:0000313" key="1">
    <source>
        <dbReference type="EMBL" id="CAF1143035.1"/>
    </source>
</evidence>
<dbReference type="EMBL" id="CAJOBC010006653">
    <property type="protein sequence ID" value="CAF3906660.1"/>
    <property type="molecule type" value="Genomic_DNA"/>
</dbReference>
<reference evidence="1" key="1">
    <citation type="submission" date="2021-02" db="EMBL/GenBank/DDBJ databases">
        <authorList>
            <person name="Nowell W R."/>
        </authorList>
    </citation>
    <scope>NUCLEOTIDE SEQUENCE</scope>
</reference>
<name>A0A814S6Y3_9BILA</name>
<dbReference type="EMBL" id="CAJOBA010047920">
    <property type="protein sequence ID" value="CAF4206811.1"/>
    <property type="molecule type" value="Genomic_DNA"/>
</dbReference>
<keyword evidence="5" id="KW-1185">Reference proteome</keyword>
<sequence>MPTADAVINIDKAFILQRIGQYSSKLEGEIVRSVIPLNGLCLTSSSTDVCQFTTFNTRINTFEFATVLPSRDTVTALPRYESDQLSYLIQEDVNRIFKIPRTDTTILKMDSIMHYINNQFH</sequence>
<comment type="caution">
    <text evidence="1">The sequence shown here is derived from an EMBL/GenBank/DDBJ whole genome shotgun (WGS) entry which is preliminary data.</text>
</comment>
<dbReference type="EMBL" id="CAJNOQ010006653">
    <property type="protein sequence ID" value="CAF1143035.1"/>
    <property type="molecule type" value="Genomic_DNA"/>
</dbReference>
<evidence type="ECO:0000313" key="5">
    <source>
        <dbReference type="Proteomes" id="UP000663829"/>
    </source>
</evidence>
<dbReference type="Proteomes" id="UP000682733">
    <property type="component" value="Unassembled WGS sequence"/>
</dbReference>
<dbReference type="EMBL" id="CAJNOK010026197">
    <property type="protein sequence ID" value="CAF1399378.1"/>
    <property type="molecule type" value="Genomic_DNA"/>
</dbReference>
<organism evidence="1 5">
    <name type="scientific">Didymodactylos carnosus</name>
    <dbReference type="NCBI Taxonomy" id="1234261"/>
    <lineage>
        <taxon>Eukaryota</taxon>
        <taxon>Metazoa</taxon>
        <taxon>Spiralia</taxon>
        <taxon>Gnathifera</taxon>
        <taxon>Rotifera</taxon>
        <taxon>Eurotatoria</taxon>
        <taxon>Bdelloidea</taxon>
        <taxon>Philodinida</taxon>
        <taxon>Philodinidae</taxon>
        <taxon>Didymodactylos</taxon>
    </lineage>
</organism>
<dbReference type="Proteomes" id="UP000681722">
    <property type="component" value="Unassembled WGS sequence"/>
</dbReference>
<dbReference type="OrthoDB" id="10004182at2759"/>
<evidence type="ECO:0000313" key="2">
    <source>
        <dbReference type="EMBL" id="CAF1399378.1"/>
    </source>
</evidence>
<gene>
    <name evidence="1" type="ORF">GPM918_LOCUS20787</name>
    <name evidence="2" type="ORF">OVA965_LOCUS32969</name>
    <name evidence="3" type="ORF">SRO942_LOCUS20784</name>
    <name evidence="4" type="ORF">TMI583_LOCUS33844</name>
</gene>